<evidence type="ECO:0000259" key="2">
    <source>
        <dbReference type="SMART" id="SM00530"/>
    </source>
</evidence>
<dbReference type="Proteomes" id="UP000463951">
    <property type="component" value="Chromosome"/>
</dbReference>
<feature type="compositionally biased region" description="Basic and acidic residues" evidence="1">
    <location>
        <begin position="85"/>
        <end position="97"/>
    </location>
</feature>
<name>A0A499UTJ3_9ACTN</name>
<dbReference type="CDD" id="cd00093">
    <property type="entry name" value="HTH_XRE"/>
    <property type="match status" value="1"/>
</dbReference>
<dbReference type="SUPFAM" id="SSF47413">
    <property type="entry name" value="lambda repressor-like DNA-binding domains"/>
    <property type="match status" value="1"/>
</dbReference>
<dbReference type="EMBL" id="AP019620">
    <property type="protein sequence ID" value="BBJ39846.1"/>
    <property type="molecule type" value="Genomic_DNA"/>
</dbReference>
<proteinExistence type="predicted"/>
<feature type="compositionally biased region" description="Low complexity" evidence="1">
    <location>
        <begin position="105"/>
        <end position="120"/>
    </location>
</feature>
<evidence type="ECO:0000256" key="1">
    <source>
        <dbReference type="SAM" id="MobiDB-lite"/>
    </source>
</evidence>
<dbReference type="Pfam" id="PF13560">
    <property type="entry name" value="HTH_31"/>
    <property type="match status" value="1"/>
</dbReference>
<dbReference type="InterPro" id="IPR010982">
    <property type="entry name" value="Lambda_DNA-bd_dom_sf"/>
</dbReference>
<feature type="compositionally biased region" description="Low complexity" evidence="1">
    <location>
        <begin position="146"/>
        <end position="155"/>
    </location>
</feature>
<reference evidence="3 4" key="1">
    <citation type="journal article" date="2020" name="Int. J. Syst. Evol. Microbiol.">
        <title>Reclassification of Streptomyces castelarensis and Streptomyces sporoclivatus as later heterotypic synonyms of Streptomyces antimycoticus.</title>
        <authorList>
            <person name="Komaki H."/>
            <person name="Tamura T."/>
        </authorList>
    </citation>
    <scope>NUCLEOTIDE SEQUENCE [LARGE SCALE GENOMIC DNA]</scope>
    <source>
        <strain evidence="3 4">NBRC 100767</strain>
    </source>
</reference>
<gene>
    <name evidence="3" type="ORF">SSPO_025640</name>
</gene>
<evidence type="ECO:0000313" key="4">
    <source>
        <dbReference type="Proteomes" id="UP000463951"/>
    </source>
</evidence>
<accession>A0A499UTJ3</accession>
<dbReference type="GO" id="GO:0003677">
    <property type="term" value="F:DNA binding"/>
    <property type="evidence" value="ECO:0007669"/>
    <property type="project" value="InterPro"/>
</dbReference>
<protein>
    <recommendedName>
        <fullName evidence="2">HTH cro/C1-type domain-containing protein</fullName>
    </recommendedName>
</protein>
<dbReference type="InterPro" id="IPR001387">
    <property type="entry name" value="Cro/C1-type_HTH"/>
</dbReference>
<feature type="domain" description="HTH cro/C1-type" evidence="2">
    <location>
        <begin position="16"/>
        <end position="72"/>
    </location>
</feature>
<organism evidence="3 4">
    <name type="scientific">Streptomyces antimycoticus</name>
    <dbReference type="NCBI Taxonomy" id="68175"/>
    <lineage>
        <taxon>Bacteria</taxon>
        <taxon>Bacillati</taxon>
        <taxon>Actinomycetota</taxon>
        <taxon>Actinomycetes</taxon>
        <taxon>Kitasatosporales</taxon>
        <taxon>Streptomycetaceae</taxon>
        <taxon>Streptomyces</taxon>
        <taxon>Streptomyces violaceusniger group</taxon>
    </lineage>
</organism>
<dbReference type="Gene3D" id="1.10.260.40">
    <property type="entry name" value="lambda repressor-like DNA-binding domains"/>
    <property type="match status" value="1"/>
</dbReference>
<feature type="compositionally biased region" description="Pro residues" evidence="1">
    <location>
        <begin position="156"/>
        <end position="165"/>
    </location>
</feature>
<dbReference type="AlphaFoldDB" id="A0A499UTJ3"/>
<feature type="region of interest" description="Disordered" evidence="1">
    <location>
        <begin position="85"/>
        <end position="182"/>
    </location>
</feature>
<evidence type="ECO:0000313" key="3">
    <source>
        <dbReference type="EMBL" id="BBJ39846.1"/>
    </source>
</evidence>
<dbReference type="SMART" id="SM00530">
    <property type="entry name" value="HTH_XRE"/>
    <property type="match status" value="1"/>
</dbReference>
<sequence>MVGVGNAKEVDDFAERLRALKERSGRSYGSLATRLHVSTSTLHRYCNGDAVPAEYASVERFARLCGATPEELLALHRRWILADASRHRAREADREGAGGRPAADGTASAPRGAGPTARPRTAPRPNPRRTRGAVTVSRACQPTHETATPTRRTTLGPPPPRPAPARMPAATGGTSPPPARAR</sequence>